<dbReference type="KEGG" id="chrb:DK843_19380"/>
<evidence type="ECO:0000313" key="2">
    <source>
        <dbReference type="EMBL" id="AXE36268.1"/>
    </source>
</evidence>
<feature type="domain" description="DUF1902" evidence="1">
    <location>
        <begin position="5"/>
        <end position="42"/>
    </location>
</feature>
<gene>
    <name evidence="2" type="ORF">DK843_19380</name>
</gene>
<evidence type="ECO:0000313" key="3">
    <source>
        <dbReference type="Proteomes" id="UP000252038"/>
    </source>
</evidence>
<protein>
    <recommendedName>
        <fullName evidence="1">DUF1902 domain-containing protein</fullName>
    </recommendedName>
</protein>
<dbReference type="SUPFAM" id="SSF143100">
    <property type="entry name" value="TTHA1013/TTHA0281-like"/>
    <property type="match status" value="1"/>
</dbReference>
<evidence type="ECO:0000259" key="1">
    <source>
        <dbReference type="Pfam" id="PF08972"/>
    </source>
</evidence>
<dbReference type="Pfam" id="PF08972">
    <property type="entry name" value="DUF1902"/>
    <property type="match status" value="1"/>
</dbReference>
<sequence>MKPFSVHAIWDGEAGVWGASSKDVRGLVAEASTREALVAMLRPANKTCRQIADISMRKPA</sequence>
<dbReference type="AlphaFoldDB" id="A0A344ULX0"/>
<dbReference type="InterPro" id="IPR035069">
    <property type="entry name" value="TTHA1013/TTHA0281-like"/>
</dbReference>
<organism evidence="2 3">
    <name type="scientific">Chromobacterium phragmitis</name>
    <dbReference type="NCBI Taxonomy" id="2202141"/>
    <lineage>
        <taxon>Bacteria</taxon>
        <taxon>Pseudomonadati</taxon>
        <taxon>Pseudomonadota</taxon>
        <taxon>Betaproteobacteria</taxon>
        <taxon>Neisseriales</taxon>
        <taxon>Chromobacteriaceae</taxon>
        <taxon>Chromobacterium</taxon>
    </lineage>
</organism>
<dbReference type="InterPro" id="IPR015066">
    <property type="entry name" value="DUF1902"/>
</dbReference>
<dbReference type="RefSeq" id="WP_114074089.1">
    <property type="nucleotide sequence ID" value="NZ_CP029554.1"/>
</dbReference>
<name>A0A344ULX0_9NEIS</name>
<dbReference type="EMBL" id="CP029554">
    <property type="protein sequence ID" value="AXE36268.1"/>
    <property type="molecule type" value="Genomic_DNA"/>
</dbReference>
<accession>A0A344ULX0</accession>
<dbReference type="Proteomes" id="UP000252038">
    <property type="component" value="Chromosome"/>
</dbReference>
<dbReference type="Gene3D" id="3.30.2390.10">
    <property type="entry name" value="TTHA1013-like"/>
    <property type="match status" value="1"/>
</dbReference>
<reference evidence="2 3" key="1">
    <citation type="submission" date="2018-05" db="EMBL/GenBank/DDBJ databases">
        <title>Genome sequencing, assembly and analysis of the novel insecticidal bacterium, Chromobacterium phragmitis.</title>
        <authorList>
            <person name="Sparks M.E."/>
            <person name="Blackburn M.B."/>
            <person name="Gundersen-Rindal D.E."/>
        </authorList>
    </citation>
    <scope>NUCLEOTIDE SEQUENCE [LARGE SCALE GENOMIC DNA]</scope>
    <source>
        <strain evidence="2">IIBBL 274-1</strain>
    </source>
</reference>
<proteinExistence type="predicted"/>